<dbReference type="Gene3D" id="3.30.450.40">
    <property type="match status" value="1"/>
</dbReference>
<keyword evidence="5" id="KW-1185">Reference proteome</keyword>
<dbReference type="InterPro" id="IPR050707">
    <property type="entry name" value="HTH_MetabolicPath_Reg"/>
</dbReference>
<sequence length="268" mass="29090">MPSIESNKAKIAKRVVEVLEFFDDDHPRATVMDIVRRFNRPQSSTSELLSSLVDLGLLYKDPYSRSYSPTPRAALLACSVQKGMVRDGRLTMLIQRLSAQTGLAVAVFGMVGLNVQIFSWRSGQHPLRSSRSDGLCGGLQDHLSNSAVGQLLLSTVPQPRRDGMIRRLNAEAAPENKFSHAAMAATIQEMRDHGHATGVAGFGSICDVTAVLIPRQPENEPLAIGFVYEPSDRIQTEALRNCLLDGIARTAETAENGAASPHPLFNAA</sequence>
<accession>A0ABW4I6V1</accession>
<dbReference type="RefSeq" id="WP_380891137.1">
    <property type="nucleotide sequence ID" value="NZ_JBHUDY010000002.1"/>
</dbReference>
<dbReference type="InterPro" id="IPR036390">
    <property type="entry name" value="WH_DNA-bd_sf"/>
</dbReference>
<organism evidence="4 5">
    <name type="scientific">Sphingomonas tabacisoli</name>
    <dbReference type="NCBI Taxonomy" id="2249466"/>
    <lineage>
        <taxon>Bacteria</taxon>
        <taxon>Pseudomonadati</taxon>
        <taxon>Pseudomonadota</taxon>
        <taxon>Alphaproteobacteria</taxon>
        <taxon>Sphingomonadales</taxon>
        <taxon>Sphingomonadaceae</taxon>
        <taxon>Sphingomonas</taxon>
    </lineage>
</organism>
<proteinExistence type="predicted"/>
<feature type="domain" description="HTH iclR-type" evidence="3">
    <location>
        <begin position="13"/>
        <end position="62"/>
    </location>
</feature>
<dbReference type="Gene3D" id="1.10.10.10">
    <property type="entry name" value="Winged helix-like DNA-binding domain superfamily/Winged helix DNA-binding domain"/>
    <property type="match status" value="1"/>
</dbReference>
<dbReference type="InterPro" id="IPR036388">
    <property type="entry name" value="WH-like_DNA-bd_sf"/>
</dbReference>
<evidence type="ECO:0000313" key="4">
    <source>
        <dbReference type="EMBL" id="MFD1613242.1"/>
    </source>
</evidence>
<protein>
    <submittedName>
        <fullName evidence="4">Helix-turn-helix domain-containing protein</fullName>
    </submittedName>
</protein>
<dbReference type="Proteomes" id="UP001597115">
    <property type="component" value="Unassembled WGS sequence"/>
</dbReference>
<dbReference type="Pfam" id="PF09339">
    <property type="entry name" value="HTH_IclR"/>
    <property type="match status" value="1"/>
</dbReference>
<dbReference type="InterPro" id="IPR005471">
    <property type="entry name" value="Tscrpt_reg_IclR_N"/>
</dbReference>
<keyword evidence="2" id="KW-0804">Transcription</keyword>
<dbReference type="SUPFAM" id="SSF46785">
    <property type="entry name" value="Winged helix' DNA-binding domain"/>
    <property type="match status" value="1"/>
</dbReference>
<name>A0ABW4I6V1_9SPHN</name>
<gene>
    <name evidence="4" type="ORF">ACFSCW_15660</name>
</gene>
<dbReference type="EMBL" id="JBHUDY010000002">
    <property type="protein sequence ID" value="MFD1613242.1"/>
    <property type="molecule type" value="Genomic_DNA"/>
</dbReference>
<dbReference type="InterPro" id="IPR029016">
    <property type="entry name" value="GAF-like_dom_sf"/>
</dbReference>
<evidence type="ECO:0000313" key="5">
    <source>
        <dbReference type="Proteomes" id="UP001597115"/>
    </source>
</evidence>
<comment type="caution">
    <text evidence="4">The sequence shown here is derived from an EMBL/GenBank/DDBJ whole genome shotgun (WGS) entry which is preliminary data.</text>
</comment>
<evidence type="ECO:0000256" key="1">
    <source>
        <dbReference type="ARBA" id="ARBA00023015"/>
    </source>
</evidence>
<dbReference type="SUPFAM" id="SSF55781">
    <property type="entry name" value="GAF domain-like"/>
    <property type="match status" value="1"/>
</dbReference>
<dbReference type="PANTHER" id="PTHR30136">
    <property type="entry name" value="HELIX-TURN-HELIX TRANSCRIPTIONAL REGULATOR, ICLR FAMILY"/>
    <property type="match status" value="1"/>
</dbReference>
<evidence type="ECO:0000259" key="3">
    <source>
        <dbReference type="Pfam" id="PF09339"/>
    </source>
</evidence>
<reference evidence="5" key="1">
    <citation type="journal article" date="2019" name="Int. J. Syst. Evol. Microbiol.">
        <title>The Global Catalogue of Microorganisms (GCM) 10K type strain sequencing project: providing services to taxonomists for standard genome sequencing and annotation.</title>
        <authorList>
            <consortium name="The Broad Institute Genomics Platform"/>
            <consortium name="The Broad Institute Genome Sequencing Center for Infectious Disease"/>
            <person name="Wu L."/>
            <person name="Ma J."/>
        </authorList>
    </citation>
    <scope>NUCLEOTIDE SEQUENCE [LARGE SCALE GENOMIC DNA]</scope>
    <source>
        <strain evidence="5">CGMCC 1.16275</strain>
    </source>
</reference>
<dbReference type="PANTHER" id="PTHR30136:SF35">
    <property type="entry name" value="HTH-TYPE TRANSCRIPTIONAL REGULATOR RV1719"/>
    <property type="match status" value="1"/>
</dbReference>
<evidence type="ECO:0000256" key="2">
    <source>
        <dbReference type="ARBA" id="ARBA00023163"/>
    </source>
</evidence>
<keyword evidence="1" id="KW-0805">Transcription regulation</keyword>